<proteinExistence type="predicted"/>
<organism evidence="3 4">
    <name type="scientific">Planotetraspora mira</name>
    <dbReference type="NCBI Taxonomy" id="58121"/>
    <lineage>
        <taxon>Bacteria</taxon>
        <taxon>Bacillati</taxon>
        <taxon>Actinomycetota</taxon>
        <taxon>Actinomycetes</taxon>
        <taxon>Streptosporangiales</taxon>
        <taxon>Streptosporangiaceae</taxon>
        <taxon>Planotetraspora</taxon>
    </lineage>
</organism>
<dbReference type="PANTHER" id="PTHR46580">
    <property type="entry name" value="SENSOR KINASE-RELATED"/>
    <property type="match status" value="1"/>
</dbReference>
<dbReference type="Gene3D" id="2.130.10.130">
    <property type="entry name" value="Integrin alpha, N-terminal"/>
    <property type="match status" value="1"/>
</dbReference>
<dbReference type="InterPro" id="IPR028994">
    <property type="entry name" value="Integrin_alpha_N"/>
</dbReference>
<dbReference type="Pfam" id="PF13517">
    <property type="entry name" value="FG-GAP_3"/>
    <property type="match status" value="2"/>
</dbReference>
<feature type="signal peptide" evidence="2">
    <location>
        <begin position="1"/>
        <end position="32"/>
    </location>
</feature>
<feature type="chain" id="PRO_5035237727" evidence="2">
    <location>
        <begin position="33"/>
        <end position="414"/>
    </location>
</feature>
<name>A0A8J3TPL3_9ACTN</name>
<evidence type="ECO:0000313" key="3">
    <source>
        <dbReference type="EMBL" id="GII28289.1"/>
    </source>
</evidence>
<dbReference type="EMBL" id="BOOO01000008">
    <property type="protein sequence ID" value="GII28289.1"/>
    <property type="molecule type" value="Genomic_DNA"/>
</dbReference>
<dbReference type="Pfam" id="PF03995">
    <property type="entry name" value="Inhibitor_I36"/>
    <property type="match status" value="1"/>
</dbReference>
<reference evidence="3 4" key="1">
    <citation type="submission" date="2021-01" db="EMBL/GenBank/DDBJ databases">
        <title>Whole genome shotgun sequence of Planotetraspora mira NBRC 15435.</title>
        <authorList>
            <person name="Komaki H."/>
            <person name="Tamura T."/>
        </authorList>
    </citation>
    <scope>NUCLEOTIDE SEQUENCE [LARGE SCALE GENOMIC DNA]</scope>
    <source>
        <strain evidence="3 4">NBRC 15435</strain>
    </source>
</reference>
<dbReference type="Proteomes" id="UP000650628">
    <property type="component" value="Unassembled WGS sequence"/>
</dbReference>
<comment type="caution">
    <text evidence="3">The sequence shown here is derived from an EMBL/GenBank/DDBJ whole genome shotgun (WGS) entry which is preliminary data.</text>
</comment>
<sequence>MSSRRGRLLRASATGLVLVVAAGATMSGSATAAEEDYLRCPRGYFCLFTGIEGKGGIYKYRTSQSDLGAPGRNALSWINRTNNFACLWPEKNYTLKPTFNGPVPITDNPAEVNGDTTSSSMLRMYRHHVGSVTLAPTRHECEWRKQYIDWSRVQDSPPGTPKPFGSFLGNGQSQVLMRSAQGRLWVLPGDFSKPPNLGTRLSGMTVLVRHGDYTGDGREDIIARDKAGVLWLYPGNGKYALGARKLLAYGWNNKTAIAAVGDITGDRKNDLMARDKAGALWLYPGTGKGGFGARTKVASGWNTMTALLGPGDLSGDGKDDIVGRDNAGALWLYPGTGKGGFGKRVRLVTGVSRTWKLFAPGDVNGDGKNDIYAVDPLEAGHGELLLFSGTGKGVRRDPVYYDVIYNMDSREVFF</sequence>
<dbReference type="InterPro" id="IPR006311">
    <property type="entry name" value="TAT_signal"/>
</dbReference>
<dbReference type="PROSITE" id="PS51318">
    <property type="entry name" value="TAT"/>
    <property type="match status" value="1"/>
</dbReference>
<dbReference type="SUPFAM" id="SSF69318">
    <property type="entry name" value="Integrin alpha N-terminal domain"/>
    <property type="match status" value="1"/>
</dbReference>
<evidence type="ECO:0000256" key="1">
    <source>
        <dbReference type="ARBA" id="ARBA00022729"/>
    </source>
</evidence>
<gene>
    <name evidence="3" type="ORF">Pmi06nite_17310</name>
</gene>
<evidence type="ECO:0000313" key="4">
    <source>
        <dbReference type="Proteomes" id="UP000650628"/>
    </source>
</evidence>
<dbReference type="AlphaFoldDB" id="A0A8J3TPL3"/>
<keyword evidence="1 2" id="KW-0732">Signal</keyword>
<dbReference type="InterPro" id="IPR013517">
    <property type="entry name" value="FG-GAP"/>
</dbReference>
<accession>A0A8J3TPL3</accession>
<evidence type="ECO:0000256" key="2">
    <source>
        <dbReference type="SAM" id="SignalP"/>
    </source>
</evidence>
<protein>
    <submittedName>
        <fullName evidence="3">ATP/GTP-binding protein</fullName>
    </submittedName>
</protein>
<keyword evidence="4" id="KW-1185">Reference proteome</keyword>
<dbReference type="RefSeq" id="WP_203952343.1">
    <property type="nucleotide sequence ID" value="NZ_BOOO01000008.1"/>
</dbReference>
<dbReference type="PANTHER" id="PTHR46580:SF4">
    <property type="entry name" value="ATP_GTP-BINDING PROTEIN"/>
    <property type="match status" value="1"/>
</dbReference>